<sequence length="45" mass="4828">MPRRPHPAEARMNTTDLTKTAIIYGLGFATLAIVALNGALKYVAV</sequence>
<evidence type="ECO:0000256" key="1">
    <source>
        <dbReference type="SAM" id="Phobius"/>
    </source>
</evidence>
<keyword evidence="1" id="KW-1133">Transmembrane helix</keyword>
<dbReference type="Proteomes" id="UP000630353">
    <property type="component" value="Unassembled WGS sequence"/>
</dbReference>
<reference evidence="2" key="2">
    <citation type="submission" date="2020-09" db="EMBL/GenBank/DDBJ databases">
        <authorList>
            <person name="Sun Q."/>
            <person name="Kim S."/>
        </authorList>
    </citation>
    <scope>NUCLEOTIDE SEQUENCE</scope>
    <source>
        <strain evidence="2">KCTC 42651</strain>
    </source>
</reference>
<evidence type="ECO:0000313" key="3">
    <source>
        <dbReference type="Proteomes" id="UP000630353"/>
    </source>
</evidence>
<dbReference type="AlphaFoldDB" id="A0A918XMV8"/>
<reference evidence="2" key="1">
    <citation type="journal article" date="2014" name="Int. J. Syst. Evol. Microbiol.">
        <title>Complete genome sequence of Corynebacterium casei LMG S-19264T (=DSM 44701T), isolated from a smear-ripened cheese.</title>
        <authorList>
            <consortium name="US DOE Joint Genome Institute (JGI-PGF)"/>
            <person name="Walter F."/>
            <person name="Albersmeier A."/>
            <person name="Kalinowski J."/>
            <person name="Ruckert C."/>
        </authorList>
    </citation>
    <scope>NUCLEOTIDE SEQUENCE</scope>
    <source>
        <strain evidence="2">KCTC 42651</strain>
    </source>
</reference>
<evidence type="ECO:0000313" key="2">
    <source>
        <dbReference type="EMBL" id="GHD40283.1"/>
    </source>
</evidence>
<feature type="transmembrane region" description="Helical" evidence="1">
    <location>
        <begin position="21"/>
        <end position="40"/>
    </location>
</feature>
<protein>
    <submittedName>
        <fullName evidence="2">Uncharacterized protein</fullName>
    </submittedName>
</protein>
<gene>
    <name evidence="2" type="ORF">GCM10017083_03410</name>
</gene>
<dbReference type="EMBL" id="BMZS01000001">
    <property type="protein sequence ID" value="GHD40283.1"/>
    <property type="molecule type" value="Genomic_DNA"/>
</dbReference>
<keyword evidence="1" id="KW-0472">Membrane</keyword>
<organism evidence="2 3">
    <name type="scientific">Thalassobaculum fulvum</name>
    <dbReference type="NCBI Taxonomy" id="1633335"/>
    <lineage>
        <taxon>Bacteria</taxon>
        <taxon>Pseudomonadati</taxon>
        <taxon>Pseudomonadota</taxon>
        <taxon>Alphaproteobacteria</taxon>
        <taxon>Rhodospirillales</taxon>
        <taxon>Thalassobaculaceae</taxon>
        <taxon>Thalassobaculum</taxon>
    </lineage>
</organism>
<keyword evidence="3" id="KW-1185">Reference proteome</keyword>
<proteinExistence type="predicted"/>
<accession>A0A918XMV8</accession>
<name>A0A918XMV8_9PROT</name>
<comment type="caution">
    <text evidence="2">The sequence shown here is derived from an EMBL/GenBank/DDBJ whole genome shotgun (WGS) entry which is preliminary data.</text>
</comment>
<keyword evidence="1" id="KW-0812">Transmembrane</keyword>